<dbReference type="InterPro" id="IPR036890">
    <property type="entry name" value="HATPase_C_sf"/>
</dbReference>
<comment type="catalytic activity">
    <reaction evidence="1">
        <text>ATP + protein L-histidine = ADP + protein N-phospho-L-histidine.</text>
        <dbReference type="EC" id="2.7.13.3"/>
    </reaction>
</comment>
<dbReference type="Gene3D" id="3.30.565.10">
    <property type="entry name" value="Histidine kinase-like ATPase, C-terminal domain"/>
    <property type="match status" value="1"/>
</dbReference>
<sequence>MVHDPAAAVADGRLAWGTRLAAVLFAVLVAALAGLVVAFAISARGANRQFVLASLSERQAAAVSRIVALAATGQGPALDAALTDYEGLVRQEAGLAPAETQPHRDREVARAAALAKLARTPGAQARLEELARAIDGQESGELQAGRLALARAGQRSMVLAGLLAAVALACAGCGAWLLWRSNRALAAMVQARTARIEAVDASRRLFFAKASHELRTPVTALRSAAEVALDQPDPDPRILRETLGHVVAQAGFLTHRIEELLGLASADDGRLVLADAPFDLAQVVAEAVAAAQVYAASVDVAIALAVPDGPLPMQGDARWLRQALLAVIENGLKFAPMETVLAVSVTVADGCAEVAVRDQGPGVMESDLPRIFDAYYQAQEGRQRGGSGLGLALARWVVEQHGGAVAAANQPQGGCVIRFSLPLQGAVA</sequence>
<dbReference type="EC" id="2.7.13.3" evidence="2"/>
<dbReference type="InterPro" id="IPR050736">
    <property type="entry name" value="Sensor_HK_Regulatory"/>
</dbReference>
<dbReference type="EMBL" id="JBHRYE010000011">
    <property type="protein sequence ID" value="MFC3671238.1"/>
    <property type="molecule type" value="Genomic_DNA"/>
</dbReference>
<keyword evidence="7" id="KW-1133">Transmembrane helix</keyword>
<dbReference type="Pfam" id="PF02518">
    <property type="entry name" value="HATPase_c"/>
    <property type="match status" value="1"/>
</dbReference>
<accession>A0ABV7V1G0</accession>
<evidence type="ECO:0000256" key="5">
    <source>
        <dbReference type="ARBA" id="ARBA00022777"/>
    </source>
</evidence>
<protein>
    <recommendedName>
        <fullName evidence="2">histidine kinase</fullName>
        <ecNumber evidence="2">2.7.13.3</ecNumber>
    </recommendedName>
</protein>
<keyword evidence="4" id="KW-0808">Transferase</keyword>
<dbReference type="GO" id="GO:0016301">
    <property type="term" value="F:kinase activity"/>
    <property type="evidence" value="ECO:0007669"/>
    <property type="project" value="UniProtKB-KW"/>
</dbReference>
<evidence type="ECO:0000259" key="8">
    <source>
        <dbReference type="PROSITE" id="PS50109"/>
    </source>
</evidence>
<evidence type="ECO:0000256" key="3">
    <source>
        <dbReference type="ARBA" id="ARBA00022553"/>
    </source>
</evidence>
<dbReference type="CDD" id="cd00075">
    <property type="entry name" value="HATPase"/>
    <property type="match status" value="1"/>
</dbReference>
<dbReference type="PANTHER" id="PTHR43711:SF1">
    <property type="entry name" value="HISTIDINE KINASE 1"/>
    <property type="match status" value="1"/>
</dbReference>
<dbReference type="InterPro" id="IPR003661">
    <property type="entry name" value="HisK_dim/P_dom"/>
</dbReference>
<feature type="transmembrane region" description="Helical" evidence="7">
    <location>
        <begin position="156"/>
        <end position="179"/>
    </location>
</feature>
<reference evidence="10" key="1">
    <citation type="journal article" date="2019" name="Int. J. Syst. Evol. Microbiol.">
        <title>The Global Catalogue of Microorganisms (GCM) 10K type strain sequencing project: providing services to taxonomists for standard genome sequencing and annotation.</title>
        <authorList>
            <consortium name="The Broad Institute Genomics Platform"/>
            <consortium name="The Broad Institute Genome Sequencing Center for Infectious Disease"/>
            <person name="Wu L."/>
            <person name="Ma J."/>
        </authorList>
    </citation>
    <scope>NUCLEOTIDE SEQUENCE [LARGE SCALE GENOMIC DNA]</scope>
    <source>
        <strain evidence="10">KCTC 42224</strain>
    </source>
</reference>
<evidence type="ECO:0000256" key="7">
    <source>
        <dbReference type="SAM" id="Phobius"/>
    </source>
</evidence>
<keyword evidence="6" id="KW-0902">Two-component regulatory system</keyword>
<proteinExistence type="predicted"/>
<evidence type="ECO:0000256" key="2">
    <source>
        <dbReference type="ARBA" id="ARBA00012438"/>
    </source>
</evidence>
<dbReference type="SUPFAM" id="SSF47384">
    <property type="entry name" value="Homodimeric domain of signal transducing histidine kinase"/>
    <property type="match status" value="1"/>
</dbReference>
<keyword evidence="10" id="KW-1185">Reference proteome</keyword>
<dbReference type="SMART" id="SM00387">
    <property type="entry name" value="HATPase_c"/>
    <property type="match status" value="1"/>
</dbReference>
<evidence type="ECO:0000256" key="4">
    <source>
        <dbReference type="ARBA" id="ARBA00022679"/>
    </source>
</evidence>
<dbReference type="InterPro" id="IPR003594">
    <property type="entry name" value="HATPase_dom"/>
</dbReference>
<evidence type="ECO:0000313" key="9">
    <source>
        <dbReference type="EMBL" id="MFC3671238.1"/>
    </source>
</evidence>
<dbReference type="RefSeq" id="WP_191322507.1">
    <property type="nucleotide sequence ID" value="NZ_BMZP01000001.1"/>
</dbReference>
<feature type="transmembrane region" description="Helical" evidence="7">
    <location>
        <begin position="20"/>
        <end position="41"/>
    </location>
</feature>
<dbReference type="Pfam" id="PF00512">
    <property type="entry name" value="HisKA"/>
    <property type="match status" value="1"/>
</dbReference>
<dbReference type="Proteomes" id="UP001595683">
    <property type="component" value="Unassembled WGS sequence"/>
</dbReference>
<feature type="domain" description="Histidine kinase" evidence="8">
    <location>
        <begin position="209"/>
        <end position="425"/>
    </location>
</feature>
<dbReference type="PANTHER" id="PTHR43711">
    <property type="entry name" value="TWO-COMPONENT HISTIDINE KINASE"/>
    <property type="match status" value="1"/>
</dbReference>
<evidence type="ECO:0000313" key="10">
    <source>
        <dbReference type="Proteomes" id="UP001595683"/>
    </source>
</evidence>
<dbReference type="PROSITE" id="PS50109">
    <property type="entry name" value="HIS_KIN"/>
    <property type="match status" value="1"/>
</dbReference>
<comment type="caution">
    <text evidence="9">The sequence shown here is derived from an EMBL/GenBank/DDBJ whole genome shotgun (WGS) entry which is preliminary data.</text>
</comment>
<dbReference type="InterPro" id="IPR004358">
    <property type="entry name" value="Sig_transdc_His_kin-like_C"/>
</dbReference>
<dbReference type="InterPro" id="IPR005467">
    <property type="entry name" value="His_kinase_dom"/>
</dbReference>
<keyword evidence="5 9" id="KW-0418">Kinase</keyword>
<gene>
    <name evidence="9" type="ORF">ACFOOT_07370</name>
</gene>
<evidence type="ECO:0000256" key="1">
    <source>
        <dbReference type="ARBA" id="ARBA00000085"/>
    </source>
</evidence>
<name>A0ABV7V1G0_9SPHN</name>
<keyword evidence="7" id="KW-0812">Transmembrane</keyword>
<dbReference type="PRINTS" id="PR00344">
    <property type="entry name" value="BCTRLSENSOR"/>
</dbReference>
<dbReference type="InterPro" id="IPR036097">
    <property type="entry name" value="HisK_dim/P_sf"/>
</dbReference>
<keyword evidence="3" id="KW-0597">Phosphoprotein</keyword>
<dbReference type="SMART" id="SM00388">
    <property type="entry name" value="HisKA"/>
    <property type="match status" value="1"/>
</dbReference>
<dbReference type="Gene3D" id="1.10.287.130">
    <property type="match status" value="1"/>
</dbReference>
<evidence type="ECO:0000256" key="6">
    <source>
        <dbReference type="ARBA" id="ARBA00023012"/>
    </source>
</evidence>
<dbReference type="SUPFAM" id="SSF55874">
    <property type="entry name" value="ATPase domain of HSP90 chaperone/DNA topoisomerase II/histidine kinase"/>
    <property type="match status" value="1"/>
</dbReference>
<dbReference type="CDD" id="cd00082">
    <property type="entry name" value="HisKA"/>
    <property type="match status" value="1"/>
</dbReference>
<organism evidence="9 10">
    <name type="scientific">Novosphingobium pokkalii</name>
    <dbReference type="NCBI Taxonomy" id="1770194"/>
    <lineage>
        <taxon>Bacteria</taxon>
        <taxon>Pseudomonadati</taxon>
        <taxon>Pseudomonadota</taxon>
        <taxon>Alphaproteobacteria</taxon>
        <taxon>Sphingomonadales</taxon>
        <taxon>Sphingomonadaceae</taxon>
        <taxon>Novosphingobium</taxon>
    </lineage>
</organism>
<keyword evidence="7" id="KW-0472">Membrane</keyword>